<organism evidence="3 4">
    <name type="scientific">Centaurea solstitialis</name>
    <name type="common">yellow star-thistle</name>
    <dbReference type="NCBI Taxonomy" id="347529"/>
    <lineage>
        <taxon>Eukaryota</taxon>
        <taxon>Viridiplantae</taxon>
        <taxon>Streptophyta</taxon>
        <taxon>Embryophyta</taxon>
        <taxon>Tracheophyta</taxon>
        <taxon>Spermatophyta</taxon>
        <taxon>Magnoliopsida</taxon>
        <taxon>eudicotyledons</taxon>
        <taxon>Gunneridae</taxon>
        <taxon>Pentapetalae</taxon>
        <taxon>asterids</taxon>
        <taxon>campanulids</taxon>
        <taxon>Asterales</taxon>
        <taxon>Asteraceae</taxon>
        <taxon>Carduoideae</taxon>
        <taxon>Cardueae</taxon>
        <taxon>Centaureinae</taxon>
        <taxon>Centaurea</taxon>
    </lineage>
</organism>
<keyword evidence="2" id="KW-1133">Transmembrane helix</keyword>
<name>A0AA38SN59_9ASTR</name>
<evidence type="ECO:0000256" key="1">
    <source>
        <dbReference type="SAM" id="MobiDB-lite"/>
    </source>
</evidence>
<evidence type="ECO:0000256" key="2">
    <source>
        <dbReference type="SAM" id="Phobius"/>
    </source>
</evidence>
<keyword evidence="4" id="KW-1185">Reference proteome</keyword>
<dbReference type="Proteomes" id="UP001172457">
    <property type="component" value="Chromosome 8"/>
</dbReference>
<feature type="region of interest" description="Disordered" evidence="1">
    <location>
        <begin position="1"/>
        <end position="24"/>
    </location>
</feature>
<dbReference type="EMBL" id="JARYMX010000008">
    <property type="protein sequence ID" value="KAJ9539245.1"/>
    <property type="molecule type" value="Genomic_DNA"/>
</dbReference>
<keyword evidence="2" id="KW-0812">Transmembrane</keyword>
<accession>A0AA38SN59</accession>
<gene>
    <name evidence="3" type="ORF">OSB04_031978</name>
</gene>
<evidence type="ECO:0000313" key="3">
    <source>
        <dbReference type="EMBL" id="KAJ9539245.1"/>
    </source>
</evidence>
<keyword evidence="2" id="KW-0472">Membrane</keyword>
<comment type="caution">
    <text evidence="3">The sequence shown here is derived from an EMBL/GenBank/DDBJ whole genome shotgun (WGS) entry which is preliminary data.</text>
</comment>
<feature type="compositionally biased region" description="Polar residues" evidence="1">
    <location>
        <begin position="14"/>
        <end position="24"/>
    </location>
</feature>
<sequence>MATHHGRADRNPRSRNQAVNAKQNTNCQGPLELRSWTRVHLGAGSLYEEQIPSLIHLLWIKVWESSPLRFRLGIGNQKFLTAAVAFAGGASPRGSSKTYHFLSCLSTIIRLRSQSRKLGPVSLSFSRMERRERLFVLVTVFAIYTLKIGFNNCK</sequence>
<proteinExistence type="predicted"/>
<feature type="transmembrane region" description="Helical" evidence="2">
    <location>
        <begin position="134"/>
        <end position="150"/>
    </location>
</feature>
<reference evidence="3" key="1">
    <citation type="submission" date="2023-03" db="EMBL/GenBank/DDBJ databases">
        <title>Chromosome-scale reference genome and RAD-based genetic map of yellow starthistle (Centaurea solstitialis) reveal putative structural variation and QTLs associated with invader traits.</title>
        <authorList>
            <person name="Reatini B."/>
            <person name="Cang F.A."/>
            <person name="Jiang Q."/>
            <person name="Mckibben M.T.W."/>
            <person name="Barker M.S."/>
            <person name="Rieseberg L.H."/>
            <person name="Dlugosch K.M."/>
        </authorList>
    </citation>
    <scope>NUCLEOTIDE SEQUENCE</scope>
    <source>
        <strain evidence="3">CAN-66</strain>
        <tissue evidence="3">Leaf</tissue>
    </source>
</reference>
<dbReference type="AlphaFoldDB" id="A0AA38SN59"/>
<protein>
    <submittedName>
        <fullName evidence="3">Uncharacterized protein</fullName>
    </submittedName>
</protein>
<evidence type="ECO:0000313" key="4">
    <source>
        <dbReference type="Proteomes" id="UP001172457"/>
    </source>
</evidence>
<feature type="compositionally biased region" description="Basic and acidic residues" evidence="1">
    <location>
        <begin position="1"/>
        <end position="12"/>
    </location>
</feature>